<protein>
    <submittedName>
        <fullName evidence="1">Uncharacterized protein</fullName>
    </submittedName>
</protein>
<organism evidence="1 2">
    <name type="scientific">Deinococcus maricopensis (strain DSM 21211 / LMG 22137 / NRRL B-23946 / LB-34)</name>
    <dbReference type="NCBI Taxonomy" id="709986"/>
    <lineage>
        <taxon>Bacteria</taxon>
        <taxon>Thermotogati</taxon>
        <taxon>Deinococcota</taxon>
        <taxon>Deinococci</taxon>
        <taxon>Deinococcales</taxon>
        <taxon>Deinococcaceae</taxon>
        <taxon>Deinococcus</taxon>
    </lineage>
</organism>
<evidence type="ECO:0000313" key="2">
    <source>
        <dbReference type="Proteomes" id="UP000008635"/>
    </source>
</evidence>
<sequence precursor="true">MPGLLRRSSVNGSVYPLAVAVALSRAAHSAA</sequence>
<reference evidence="1 2" key="1">
    <citation type="journal article" date="2011" name="Stand. Genomic Sci.">
        <title>Complete genome sequence of Deinococcus maricopensis type strain (LB-34).</title>
        <authorList>
            <person name="Pukall R."/>
            <person name="Zeytun A."/>
            <person name="Lucas S."/>
            <person name="Lapidus A."/>
            <person name="Hammon N."/>
            <person name="Deshpande S."/>
            <person name="Nolan M."/>
            <person name="Cheng J.F."/>
            <person name="Pitluck S."/>
            <person name="Liolios K."/>
            <person name="Pagani I."/>
            <person name="Mikhailova N."/>
            <person name="Ivanova N."/>
            <person name="Mavromatis K."/>
            <person name="Pati A."/>
            <person name="Tapia R."/>
            <person name="Han C."/>
            <person name="Goodwin L."/>
            <person name="Chen A."/>
            <person name="Palaniappan K."/>
            <person name="Land M."/>
            <person name="Hauser L."/>
            <person name="Chang Y.J."/>
            <person name="Jeffries C.D."/>
            <person name="Brambilla E.M."/>
            <person name="Rohde M."/>
            <person name="Goker M."/>
            <person name="Detter J.C."/>
            <person name="Woyke T."/>
            <person name="Bristow J."/>
            <person name="Eisen J.A."/>
            <person name="Markowitz V."/>
            <person name="Hugenholtz P."/>
            <person name="Kyrpides N.C."/>
            <person name="Klenk H.P."/>
        </authorList>
    </citation>
    <scope>NUCLEOTIDE SEQUENCE [LARGE SCALE GENOMIC DNA]</scope>
    <source>
        <strain evidence="2">DSM 21211 / LMG 22137 / NRRL B-23946 / LB-34</strain>
    </source>
</reference>
<dbReference type="EMBL" id="CP002454">
    <property type="protein sequence ID" value="ADV66968.1"/>
    <property type="molecule type" value="Genomic_DNA"/>
</dbReference>
<evidence type="ECO:0000313" key="1">
    <source>
        <dbReference type="EMBL" id="ADV66968.1"/>
    </source>
</evidence>
<dbReference type="AlphaFoldDB" id="E8U7C9"/>
<gene>
    <name evidence="1" type="ordered locus">Deima_1317</name>
</gene>
<dbReference type="HOGENOM" id="CLU_3396128_0_0_0"/>
<reference evidence="2" key="2">
    <citation type="submission" date="2011-01" db="EMBL/GenBank/DDBJ databases">
        <title>The complete genome of Deinococcus maricopensis DSM 21211.</title>
        <authorList>
            <consortium name="US DOE Joint Genome Institute (JGI-PGF)"/>
            <person name="Lucas S."/>
            <person name="Copeland A."/>
            <person name="Lapidus A."/>
            <person name="Goodwin L."/>
            <person name="Pitluck S."/>
            <person name="Kyrpides N."/>
            <person name="Mavromatis K."/>
            <person name="Pagani I."/>
            <person name="Ivanova N."/>
            <person name="Ovchinnikova G."/>
            <person name="Zeytun A."/>
            <person name="Detter J.C."/>
            <person name="Han C."/>
            <person name="Land M."/>
            <person name="Hauser L."/>
            <person name="Markowitz V."/>
            <person name="Cheng J.-F."/>
            <person name="Hugenholtz P."/>
            <person name="Woyke T."/>
            <person name="Wu D."/>
            <person name="Pukall R."/>
            <person name="Gehrich-Schroeter G."/>
            <person name="Brambilla E."/>
            <person name="Klenk H.-P."/>
            <person name="Eisen J.A."/>
        </authorList>
    </citation>
    <scope>NUCLEOTIDE SEQUENCE [LARGE SCALE GENOMIC DNA]</scope>
    <source>
        <strain evidence="2">DSM 21211 / LMG 22137 / NRRL B-23946 / LB-34</strain>
    </source>
</reference>
<proteinExistence type="predicted"/>
<name>E8U7C9_DEIML</name>
<dbReference type="KEGG" id="dmr:Deima_1317"/>
<keyword evidence="2" id="KW-1185">Reference proteome</keyword>
<dbReference type="Proteomes" id="UP000008635">
    <property type="component" value="Chromosome"/>
</dbReference>
<accession>E8U7C9</accession>